<dbReference type="InterPro" id="IPR034904">
    <property type="entry name" value="FSCA_dom_sf"/>
</dbReference>
<evidence type="ECO:0000313" key="3">
    <source>
        <dbReference type="Proteomes" id="UP000294616"/>
    </source>
</evidence>
<dbReference type="RefSeq" id="WP_246012775.1">
    <property type="nucleotide sequence ID" value="NZ_SMGO01000002.1"/>
</dbReference>
<accession>A0A4R1LX31</accession>
<organism evidence="2 3">
    <name type="scientific">Albibacterium bauzanense</name>
    <dbReference type="NCBI Taxonomy" id="653929"/>
    <lineage>
        <taxon>Bacteria</taxon>
        <taxon>Pseudomonadati</taxon>
        <taxon>Bacteroidota</taxon>
        <taxon>Sphingobacteriia</taxon>
        <taxon>Sphingobacteriales</taxon>
        <taxon>Sphingobacteriaceae</taxon>
        <taxon>Albibacterium</taxon>
    </lineage>
</organism>
<dbReference type="PANTHER" id="PTHR42831">
    <property type="entry name" value="FE-S PROTEIN MATURATION AUXILIARY FACTOR YITW"/>
    <property type="match status" value="1"/>
</dbReference>
<protein>
    <submittedName>
        <fullName evidence="2">Metal-sulfur cluster biosynthetic enzyme</fullName>
    </submittedName>
</protein>
<evidence type="ECO:0000313" key="2">
    <source>
        <dbReference type="EMBL" id="TCK83034.1"/>
    </source>
</evidence>
<dbReference type="AlphaFoldDB" id="A0A4R1LX31"/>
<name>A0A4R1LX31_9SPHI</name>
<dbReference type="Pfam" id="PF01883">
    <property type="entry name" value="FeS_assembly_P"/>
    <property type="match status" value="1"/>
</dbReference>
<proteinExistence type="predicted"/>
<dbReference type="Gene3D" id="3.30.300.130">
    <property type="entry name" value="Fe-S cluster assembly (FSCA)"/>
    <property type="match status" value="1"/>
</dbReference>
<dbReference type="InterPro" id="IPR002744">
    <property type="entry name" value="MIP18-like"/>
</dbReference>
<comment type="caution">
    <text evidence="2">The sequence shown here is derived from an EMBL/GenBank/DDBJ whole genome shotgun (WGS) entry which is preliminary data.</text>
</comment>
<dbReference type="Proteomes" id="UP000294616">
    <property type="component" value="Unassembled WGS sequence"/>
</dbReference>
<evidence type="ECO:0000259" key="1">
    <source>
        <dbReference type="Pfam" id="PF01883"/>
    </source>
</evidence>
<dbReference type="PANTHER" id="PTHR42831:SF1">
    <property type="entry name" value="FE-S PROTEIN MATURATION AUXILIARY FACTOR YITW"/>
    <property type="match status" value="1"/>
</dbReference>
<sequence>MELQINDPFFQEKNKAMDSLYNVLDPELMVNIMDLGLVYDVDFSLEGKIIITMTLTTPGCPMGDAISLGVRNVLNEDFPDREVDINIVWEPQWTVEEVSAAGREQLGF</sequence>
<dbReference type="SUPFAM" id="SSF117916">
    <property type="entry name" value="Fe-S cluster assembly (FSCA) domain-like"/>
    <property type="match status" value="1"/>
</dbReference>
<dbReference type="InterPro" id="IPR052339">
    <property type="entry name" value="Fe-S_Maturation_MIP18"/>
</dbReference>
<dbReference type="EMBL" id="SMGO01000002">
    <property type="protein sequence ID" value="TCK83034.1"/>
    <property type="molecule type" value="Genomic_DNA"/>
</dbReference>
<reference evidence="2 3" key="1">
    <citation type="submission" date="2019-03" db="EMBL/GenBank/DDBJ databases">
        <title>Genomic Encyclopedia of Archaeal and Bacterial Type Strains, Phase II (KMG-II): from individual species to whole genera.</title>
        <authorList>
            <person name="Goeker M."/>
        </authorList>
    </citation>
    <scope>NUCLEOTIDE SEQUENCE [LARGE SCALE GENOMIC DNA]</scope>
    <source>
        <strain evidence="2 3">DSM 22554</strain>
    </source>
</reference>
<gene>
    <name evidence="2" type="ORF">C8N28_1621</name>
</gene>
<keyword evidence="3" id="KW-1185">Reference proteome</keyword>
<feature type="domain" description="MIP18 family-like" evidence="1">
    <location>
        <begin position="16"/>
        <end position="80"/>
    </location>
</feature>